<dbReference type="SMART" id="SM00830">
    <property type="entry name" value="CM_2"/>
    <property type="match status" value="1"/>
</dbReference>
<organism evidence="5 6">
    <name type="scientific">Halioglobus japonicus</name>
    <dbReference type="NCBI Taxonomy" id="930805"/>
    <lineage>
        <taxon>Bacteria</taxon>
        <taxon>Pseudomonadati</taxon>
        <taxon>Pseudomonadota</taxon>
        <taxon>Gammaproteobacteria</taxon>
        <taxon>Cellvibrionales</taxon>
        <taxon>Halieaceae</taxon>
        <taxon>Halioglobus</taxon>
    </lineage>
</organism>
<dbReference type="InterPro" id="IPR036263">
    <property type="entry name" value="Chorismate_II_sf"/>
</dbReference>
<evidence type="ECO:0000256" key="2">
    <source>
        <dbReference type="ARBA" id="ARBA00023235"/>
    </source>
</evidence>
<dbReference type="InterPro" id="IPR036979">
    <property type="entry name" value="CM_dom_sf"/>
</dbReference>
<name>A0AAP8MDI4_9GAMM</name>
<proteinExistence type="predicted"/>
<evidence type="ECO:0000313" key="5">
    <source>
        <dbReference type="EMBL" id="PLW85812.1"/>
    </source>
</evidence>
<dbReference type="Gene3D" id="1.20.59.10">
    <property type="entry name" value="Chorismate mutase"/>
    <property type="match status" value="1"/>
</dbReference>
<dbReference type="GO" id="GO:0046417">
    <property type="term" value="P:chorismate metabolic process"/>
    <property type="evidence" value="ECO:0007669"/>
    <property type="project" value="InterPro"/>
</dbReference>
<dbReference type="PANTHER" id="PTHR38041">
    <property type="entry name" value="CHORISMATE MUTASE"/>
    <property type="match status" value="1"/>
</dbReference>
<dbReference type="RefSeq" id="WP_084198548.1">
    <property type="nucleotide sequence ID" value="NZ_BMYL01000003.1"/>
</dbReference>
<gene>
    <name evidence="5" type="ORF">C0029_14535</name>
</gene>
<dbReference type="EMBL" id="PKUR01000003">
    <property type="protein sequence ID" value="PLW85812.1"/>
    <property type="molecule type" value="Genomic_DNA"/>
</dbReference>
<dbReference type="Pfam" id="PF01817">
    <property type="entry name" value="CM_2"/>
    <property type="match status" value="1"/>
</dbReference>
<evidence type="ECO:0000259" key="4">
    <source>
        <dbReference type="PROSITE" id="PS51168"/>
    </source>
</evidence>
<protein>
    <recommendedName>
        <fullName evidence="1">chorismate mutase</fullName>
        <ecNumber evidence="1">5.4.99.5</ecNumber>
    </recommendedName>
</protein>
<feature type="signal peptide" evidence="3">
    <location>
        <begin position="1"/>
        <end position="19"/>
    </location>
</feature>
<reference evidence="5 6" key="1">
    <citation type="submission" date="2018-01" db="EMBL/GenBank/DDBJ databases">
        <title>The draft genome sequence of Halioglobus japonicus S1-36.</title>
        <authorList>
            <person name="Du Z.-J."/>
            <person name="Shi M.-J."/>
        </authorList>
    </citation>
    <scope>NUCLEOTIDE SEQUENCE [LARGE SCALE GENOMIC DNA]</scope>
    <source>
        <strain evidence="5 6">S1-36</strain>
    </source>
</reference>
<keyword evidence="2" id="KW-0413">Isomerase</keyword>
<dbReference type="PROSITE" id="PS51168">
    <property type="entry name" value="CHORISMATE_MUT_2"/>
    <property type="match status" value="1"/>
</dbReference>
<dbReference type="KEGG" id="hja:BST95_05980"/>
<dbReference type="Proteomes" id="UP000235162">
    <property type="component" value="Unassembled WGS sequence"/>
</dbReference>
<sequence>MKLLSIIVFSLLLPLHASADELPRNLFESINERLHYMEDVALFKAVNYLPIENVQREEVVIEQSKRAAFERGLNPQSIESFFRVQIGIAKAIQFRYRADLLSEPVPKEPVDLNDVIRPELLRLGDEIVSRISDYLTRHGSFDQVPFTEFEAIITVRYVTAAEKQRLFEALKEVEPL</sequence>
<accession>A0AAP8MDI4</accession>
<evidence type="ECO:0000256" key="3">
    <source>
        <dbReference type="SAM" id="SignalP"/>
    </source>
</evidence>
<evidence type="ECO:0000256" key="1">
    <source>
        <dbReference type="ARBA" id="ARBA00012404"/>
    </source>
</evidence>
<feature type="domain" description="Chorismate mutase" evidence="4">
    <location>
        <begin position="6"/>
        <end position="97"/>
    </location>
</feature>
<dbReference type="InterPro" id="IPR002701">
    <property type="entry name" value="CM_II_prokaryot"/>
</dbReference>
<dbReference type="GO" id="GO:0009697">
    <property type="term" value="P:salicylic acid biosynthetic process"/>
    <property type="evidence" value="ECO:0007669"/>
    <property type="project" value="TreeGrafter"/>
</dbReference>
<dbReference type="GO" id="GO:0004106">
    <property type="term" value="F:chorismate mutase activity"/>
    <property type="evidence" value="ECO:0007669"/>
    <property type="project" value="UniProtKB-EC"/>
</dbReference>
<dbReference type="InterPro" id="IPR051331">
    <property type="entry name" value="Chorismate_mutase-related"/>
</dbReference>
<feature type="chain" id="PRO_5043034201" description="chorismate mutase" evidence="3">
    <location>
        <begin position="20"/>
        <end position="176"/>
    </location>
</feature>
<dbReference type="EC" id="5.4.99.5" evidence="1"/>
<keyword evidence="3" id="KW-0732">Signal</keyword>
<dbReference type="SUPFAM" id="SSF48600">
    <property type="entry name" value="Chorismate mutase II"/>
    <property type="match status" value="1"/>
</dbReference>
<dbReference type="AlphaFoldDB" id="A0AAP8MDI4"/>
<comment type="caution">
    <text evidence="5">The sequence shown here is derived from an EMBL/GenBank/DDBJ whole genome shotgun (WGS) entry which is preliminary data.</text>
</comment>
<dbReference type="PANTHER" id="PTHR38041:SF2">
    <property type="entry name" value="SECRETED CHORISMATE MUTASE"/>
    <property type="match status" value="1"/>
</dbReference>
<keyword evidence="6" id="KW-1185">Reference proteome</keyword>
<evidence type="ECO:0000313" key="6">
    <source>
        <dbReference type="Proteomes" id="UP000235162"/>
    </source>
</evidence>